<sequence length="115" mass="12813">LGLWLLAFALWLADLWAQQSILESGGGLREPGDSVLLSCQAFGFRFEISGVRWYRQKPGGSLEWISIISSDSSVIQFAQPLEGRANVSRDNSQFVSSLSIWALQPRDSARYFCVV</sequence>
<dbReference type="EMBL" id="VZRI01009135">
    <property type="protein sequence ID" value="NWU97109.1"/>
    <property type="molecule type" value="Genomic_DNA"/>
</dbReference>
<feature type="non-terminal residue" evidence="6">
    <location>
        <position position="115"/>
    </location>
</feature>
<dbReference type="GO" id="GO:0019814">
    <property type="term" value="C:immunoglobulin complex"/>
    <property type="evidence" value="ECO:0007669"/>
    <property type="project" value="UniProtKB-KW"/>
</dbReference>
<keyword evidence="2" id="KW-1064">Adaptive immunity</keyword>
<feature type="signal peptide" evidence="4">
    <location>
        <begin position="1"/>
        <end position="17"/>
    </location>
</feature>
<dbReference type="InterPro" id="IPR013783">
    <property type="entry name" value="Ig-like_fold"/>
</dbReference>
<dbReference type="PROSITE" id="PS50835">
    <property type="entry name" value="IG_LIKE"/>
    <property type="match status" value="1"/>
</dbReference>
<keyword evidence="3" id="KW-1280">Immunoglobulin</keyword>
<evidence type="ECO:0000256" key="4">
    <source>
        <dbReference type="SAM" id="SignalP"/>
    </source>
</evidence>
<dbReference type="InterPro" id="IPR036179">
    <property type="entry name" value="Ig-like_dom_sf"/>
</dbReference>
<dbReference type="InterPro" id="IPR007110">
    <property type="entry name" value="Ig-like_dom"/>
</dbReference>
<dbReference type="InterPro" id="IPR050199">
    <property type="entry name" value="IgHV"/>
</dbReference>
<keyword evidence="4" id="KW-0732">Signal</keyword>
<proteinExistence type="predicted"/>
<evidence type="ECO:0000259" key="5">
    <source>
        <dbReference type="PROSITE" id="PS50835"/>
    </source>
</evidence>
<evidence type="ECO:0000313" key="6">
    <source>
        <dbReference type="EMBL" id="NWU97109.1"/>
    </source>
</evidence>
<gene>
    <name evidence="6" type="primary">G4</name>
    <name evidence="6" type="ORF">UPUEPO_R09114</name>
</gene>
<reference evidence="6 7" key="1">
    <citation type="submission" date="2019-09" db="EMBL/GenBank/DDBJ databases">
        <title>Bird 10,000 Genomes (B10K) Project - Family phase.</title>
        <authorList>
            <person name="Zhang G."/>
        </authorList>
    </citation>
    <scope>NUCLEOTIDE SEQUENCE [LARGE SCALE GENOMIC DNA]</scope>
    <source>
        <strain evidence="6">B10K-DU-012-37</strain>
    </source>
</reference>
<keyword evidence="7" id="KW-1185">Reference proteome</keyword>
<organism evidence="6 7">
    <name type="scientific">Upupa epops</name>
    <name type="common">Eurasian hoopoe</name>
    <dbReference type="NCBI Taxonomy" id="57439"/>
    <lineage>
        <taxon>Eukaryota</taxon>
        <taxon>Metazoa</taxon>
        <taxon>Chordata</taxon>
        <taxon>Craniata</taxon>
        <taxon>Vertebrata</taxon>
        <taxon>Euteleostomi</taxon>
        <taxon>Archelosauria</taxon>
        <taxon>Archosauria</taxon>
        <taxon>Dinosauria</taxon>
        <taxon>Saurischia</taxon>
        <taxon>Theropoda</taxon>
        <taxon>Coelurosauria</taxon>
        <taxon>Aves</taxon>
        <taxon>Neognathae</taxon>
        <taxon>Neoaves</taxon>
        <taxon>Telluraves</taxon>
        <taxon>Coraciimorphae</taxon>
        <taxon>Bucerotiformes</taxon>
        <taxon>Upupidae</taxon>
        <taxon>Upupa</taxon>
    </lineage>
</organism>
<feature type="domain" description="Ig-like" evidence="5">
    <location>
        <begin position="32"/>
        <end position="115"/>
    </location>
</feature>
<dbReference type="OrthoDB" id="9426090at2759"/>
<dbReference type="GO" id="GO:0005576">
    <property type="term" value="C:extracellular region"/>
    <property type="evidence" value="ECO:0007669"/>
    <property type="project" value="UniProtKB-ARBA"/>
</dbReference>
<evidence type="ECO:0000313" key="7">
    <source>
        <dbReference type="Proteomes" id="UP000544127"/>
    </source>
</evidence>
<comment type="caution">
    <text evidence="6">The sequence shown here is derived from an EMBL/GenBank/DDBJ whole genome shotgun (WGS) entry which is preliminary data.</text>
</comment>
<dbReference type="SMART" id="SM00406">
    <property type="entry name" value="IGv"/>
    <property type="match status" value="1"/>
</dbReference>
<dbReference type="Proteomes" id="UP000544127">
    <property type="component" value="Unassembled WGS sequence"/>
</dbReference>
<feature type="chain" id="PRO_5029494858" evidence="4">
    <location>
        <begin position="18"/>
        <end position="115"/>
    </location>
</feature>
<feature type="non-terminal residue" evidence="6">
    <location>
        <position position="1"/>
    </location>
</feature>
<accession>A0A7K6B6Q8</accession>
<dbReference type="Gene3D" id="2.60.40.10">
    <property type="entry name" value="Immunoglobulins"/>
    <property type="match status" value="1"/>
</dbReference>
<keyword evidence="1" id="KW-0391">Immunity</keyword>
<dbReference type="Pfam" id="PF07686">
    <property type="entry name" value="V-set"/>
    <property type="match status" value="1"/>
</dbReference>
<dbReference type="GO" id="GO:0002250">
    <property type="term" value="P:adaptive immune response"/>
    <property type="evidence" value="ECO:0007669"/>
    <property type="project" value="UniProtKB-KW"/>
</dbReference>
<protein>
    <submittedName>
        <fullName evidence="6">HV03 protein</fullName>
    </submittedName>
</protein>
<dbReference type="SUPFAM" id="SSF48726">
    <property type="entry name" value="Immunoglobulin"/>
    <property type="match status" value="1"/>
</dbReference>
<dbReference type="AlphaFoldDB" id="A0A7K6B6Q8"/>
<evidence type="ECO:0000256" key="3">
    <source>
        <dbReference type="ARBA" id="ARBA00043265"/>
    </source>
</evidence>
<evidence type="ECO:0000256" key="2">
    <source>
        <dbReference type="ARBA" id="ARBA00023130"/>
    </source>
</evidence>
<dbReference type="InterPro" id="IPR013106">
    <property type="entry name" value="Ig_V-set"/>
</dbReference>
<name>A0A7K6B6Q8_UPUEP</name>
<evidence type="ECO:0000256" key="1">
    <source>
        <dbReference type="ARBA" id="ARBA00022859"/>
    </source>
</evidence>
<dbReference type="PANTHER" id="PTHR23266">
    <property type="entry name" value="IMMUNOGLOBULIN HEAVY CHAIN"/>
    <property type="match status" value="1"/>
</dbReference>